<keyword evidence="2" id="KW-1185">Reference proteome</keyword>
<name>A0A5N6PAM7_9ASTR</name>
<protein>
    <submittedName>
        <fullName evidence="1">Uncharacterized protein</fullName>
    </submittedName>
</protein>
<evidence type="ECO:0000313" key="1">
    <source>
        <dbReference type="EMBL" id="KAD6119221.1"/>
    </source>
</evidence>
<dbReference type="AlphaFoldDB" id="A0A5N6PAM7"/>
<gene>
    <name evidence="1" type="ORF">E3N88_10492</name>
</gene>
<evidence type="ECO:0000313" key="2">
    <source>
        <dbReference type="Proteomes" id="UP000326396"/>
    </source>
</evidence>
<comment type="caution">
    <text evidence="1">The sequence shown here is derived from an EMBL/GenBank/DDBJ whole genome shotgun (WGS) entry which is preliminary data.</text>
</comment>
<proteinExistence type="predicted"/>
<accession>A0A5N6PAM7</accession>
<reference evidence="1 2" key="1">
    <citation type="submission" date="2019-05" db="EMBL/GenBank/DDBJ databases">
        <title>Mikania micrantha, genome provides insights into the molecular mechanism of rapid growth.</title>
        <authorList>
            <person name="Liu B."/>
        </authorList>
    </citation>
    <scope>NUCLEOTIDE SEQUENCE [LARGE SCALE GENOMIC DNA]</scope>
    <source>
        <strain evidence="1">NLD-2019</strain>
        <tissue evidence="1">Leaf</tissue>
    </source>
</reference>
<dbReference type="EMBL" id="SZYD01000005">
    <property type="protein sequence ID" value="KAD6119221.1"/>
    <property type="molecule type" value="Genomic_DNA"/>
</dbReference>
<organism evidence="1 2">
    <name type="scientific">Mikania micrantha</name>
    <name type="common">bitter vine</name>
    <dbReference type="NCBI Taxonomy" id="192012"/>
    <lineage>
        <taxon>Eukaryota</taxon>
        <taxon>Viridiplantae</taxon>
        <taxon>Streptophyta</taxon>
        <taxon>Embryophyta</taxon>
        <taxon>Tracheophyta</taxon>
        <taxon>Spermatophyta</taxon>
        <taxon>Magnoliopsida</taxon>
        <taxon>eudicotyledons</taxon>
        <taxon>Gunneridae</taxon>
        <taxon>Pentapetalae</taxon>
        <taxon>asterids</taxon>
        <taxon>campanulids</taxon>
        <taxon>Asterales</taxon>
        <taxon>Asteraceae</taxon>
        <taxon>Asteroideae</taxon>
        <taxon>Heliantheae alliance</taxon>
        <taxon>Eupatorieae</taxon>
        <taxon>Mikania</taxon>
    </lineage>
</organism>
<dbReference type="Proteomes" id="UP000326396">
    <property type="component" value="Linkage Group LG13"/>
</dbReference>
<sequence>MTEFRSQNRVLEFKFEYTSSRNQVFEIHNFEYKTLPINSSALGNVLTFVWKHSLSSIRRGFRELQETSFCSTKQRKKRTGFYQENQLPSSAYDDDE</sequence>